<keyword evidence="6" id="KW-1185">Reference proteome</keyword>
<reference evidence="5 6" key="1">
    <citation type="submission" date="2021-03" db="EMBL/GenBank/DDBJ databases">
        <title>Thermosipho ferrireducens sp.nov., an anaerobic thermophilic iron-reducing bacterium isolated from a deep-sea hydrothermal sulfide deposits.</title>
        <authorList>
            <person name="Zeng X."/>
            <person name="Chen Y."/>
            <person name="Shao Z."/>
        </authorList>
    </citation>
    <scope>NUCLEOTIDE SEQUENCE [LARGE SCALE GENOMIC DNA]</scope>
    <source>
        <strain evidence="5 6">JL129W03</strain>
    </source>
</reference>
<keyword evidence="2" id="KW-0663">Pyridoxal phosphate</keyword>
<dbReference type="PANTHER" id="PTHR30511">
    <property type="entry name" value="ALANINE RACEMASE"/>
    <property type="match status" value="1"/>
</dbReference>
<proteinExistence type="predicted"/>
<evidence type="ECO:0000256" key="1">
    <source>
        <dbReference type="ARBA" id="ARBA00001933"/>
    </source>
</evidence>
<dbReference type="PANTHER" id="PTHR30511:SF3">
    <property type="entry name" value="LYSINE RACEMASE"/>
    <property type="match status" value="1"/>
</dbReference>
<dbReference type="InterPro" id="IPR001608">
    <property type="entry name" value="Ala_racemase_N"/>
</dbReference>
<evidence type="ECO:0000313" key="6">
    <source>
        <dbReference type="Proteomes" id="UP000671862"/>
    </source>
</evidence>
<organism evidence="5 6">
    <name type="scientific">Thermosipho ferrireducens</name>
    <dbReference type="NCBI Taxonomy" id="2571116"/>
    <lineage>
        <taxon>Bacteria</taxon>
        <taxon>Thermotogati</taxon>
        <taxon>Thermotogota</taxon>
        <taxon>Thermotogae</taxon>
        <taxon>Thermotogales</taxon>
        <taxon>Fervidobacteriaceae</taxon>
        <taxon>Thermosipho</taxon>
    </lineage>
</organism>
<feature type="domain" description="Alanine racemase N-terminal" evidence="4">
    <location>
        <begin position="8"/>
        <end position="224"/>
    </location>
</feature>
<evidence type="ECO:0000256" key="3">
    <source>
        <dbReference type="ARBA" id="ARBA00023235"/>
    </source>
</evidence>
<evidence type="ECO:0000313" key="5">
    <source>
        <dbReference type="EMBL" id="QTA37820.1"/>
    </source>
</evidence>
<dbReference type="Gene3D" id="3.20.20.10">
    <property type="entry name" value="Alanine racemase"/>
    <property type="match status" value="1"/>
</dbReference>
<dbReference type="InterPro" id="IPR000821">
    <property type="entry name" value="Ala_racemase"/>
</dbReference>
<evidence type="ECO:0000259" key="4">
    <source>
        <dbReference type="Pfam" id="PF01168"/>
    </source>
</evidence>
<dbReference type="RefSeq" id="WP_207566541.1">
    <property type="nucleotide sequence ID" value="NZ_CP071446.1"/>
</dbReference>
<dbReference type="EMBL" id="CP071446">
    <property type="protein sequence ID" value="QTA37820.1"/>
    <property type="molecule type" value="Genomic_DNA"/>
</dbReference>
<dbReference type="SUPFAM" id="SSF51419">
    <property type="entry name" value="PLP-binding barrel"/>
    <property type="match status" value="1"/>
</dbReference>
<dbReference type="Proteomes" id="UP000671862">
    <property type="component" value="Chromosome"/>
</dbReference>
<keyword evidence="3" id="KW-0413">Isomerase</keyword>
<protein>
    <submittedName>
        <fullName evidence="5">Alanine/ornithine racemase family PLP-dependent enzyme</fullName>
    </submittedName>
</protein>
<dbReference type="InterPro" id="IPR029066">
    <property type="entry name" value="PLP-binding_barrel"/>
</dbReference>
<comment type="cofactor">
    <cofactor evidence="1">
        <name>pyridoxal 5'-phosphate</name>
        <dbReference type="ChEBI" id="CHEBI:597326"/>
    </cofactor>
</comment>
<accession>A0ABX7S7N4</accession>
<dbReference type="Pfam" id="PF01168">
    <property type="entry name" value="Ala_racemase_N"/>
    <property type="match status" value="1"/>
</dbReference>
<dbReference type="CDD" id="cd06815">
    <property type="entry name" value="PLPDE_III_AR_like_1"/>
    <property type="match status" value="1"/>
</dbReference>
<evidence type="ECO:0000256" key="2">
    <source>
        <dbReference type="ARBA" id="ARBA00022898"/>
    </source>
</evidence>
<sequence>MSFPRLIINLEKIFQNAYTIAKICHEKHIELVAVTKLILGNPEIARILKEAGVDKIGDSRLKNIEKMKKNGVPGPFQLLRIPMLSELEKAVALVDEILVSQPEIARAVDTIAEKYDKNIQIIYMIDVGDLREGVWYEEAALEIQRVDSMLKKATLRGIGTNLGCFGGVIPSEENTKILAQIKNELENMLNKKLVISGGNTASLRLLENNITFEGDTQFRIGEAIILGTDATNHRNIPYLSQDTVILEAEVIEVDYKPSVPVGEIGHDAMGRIPHFEDKGWRKRIILAIGEQDIDPSGLKPFDKKLNILHASSDHTLIDITDSETSYNIGDIVKFRLSYGCALRAFTSPYVGKIFT</sequence>
<name>A0ABX7S7N4_9BACT</name>
<gene>
    <name evidence="5" type="ORF">JYK00_08860</name>
</gene>